<protein>
    <submittedName>
        <fullName evidence="1">U296e</fullName>
    </submittedName>
</protein>
<dbReference type="PANTHER" id="PTHR43881">
    <property type="entry name" value="GAMMA-GLUTAMYLTRANSPEPTIDASE (AFU_ORTHOLOGUE AFUA_4G13580)"/>
    <property type="match status" value="1"/>
</dbReference>
<organism evidence="1">
    <name type="scientific">Mycobacterium leprae</name>
    <dbReference type="NCBI Taxonomy" id="1769"/>
    <lineage>
        <taxon>Bacteria</taxon>
        <taxon>Bacillati</taxon>
        <taxon>Actinomycetota</taxon>
        <taxon>Actinomycetes</taxon>
        <taxon>Mycobacteriales</taxon>
        <taxon>Mycobacteriaceae</taxon>
        <taxon>Mycobacterium</taxon>
    </lineage>
</organism>
<accession>Q50143</accession>
<proteinExistence type="predicted"/>
<dbReference type="PANTHER" id="PTHR43881:SF1">
    <property type="entry name" value="GAMMA-GLUTAMYLTRANSPEPTIDASE (AFU_ORTHOLOGUE AFUA_4G13580)"/>
    <property type="match status" value="1"/>
</dbReference>
<dbReference type="AlphaFoldDB" id="Q50143"/>
<dbReference type="InterPro" id="IPR029055">
    <property type="entry name" value="Ntn_hydrolases_N"/>
</dbReference>
<dbReference type="Pfam" id="PF01019">
    <property type="entry name" value="G_glu_transpept"/>
    <property type="match status" value="1"/>
</dbReference>
<name>Q50143_MYCLR</name>
<dbReference type="InterPro" id="IPR052896">
    <property type="entry name" value="GGT-like_enzyme"/>
</dbReference>
<dbReference type="EMBL" id="U15187">
    <property type="protein sequence ID" value="AAA63131.1"/>
    <property type="molecule type" value="Genomic_DNA"/>
</dbReference>
<reference evidence="1" key="2">
    <citation type="submission" date="1995-04" db="EMBL/GenBank/DDBJ databases">
        <authorList>
            <person name="Smith D.R."/>
        </authorList>
    </citation>
    <scope>NUCLEOTIDE SEQUENCE</scope>
</reference>
<evidence type="ECO:0000313" key="1">
    <source>
        <dbReference type="EMBL" id="AAA63131.1"/>
    </source>
</evidence>
<dbReference type="SUPFAM" id="SSF56235">
    <property type="entry name" value="N-terminal nucleophile aminohydrolases (Ntn hydrolases)"/>
    <property type="match status" value="1"/>
</dbReference>
<dbReference type="InterPro" id="IPR043137">
    <property type="entry name" value="GGT_ssub_C"/>
</dbReference>
<sequence>MYLTAPDAAGIMMSMVQSNYIGFCSGVVVPETGIPLQNRSANFLLIKDIRTLLDIASITYTQSFGALLAKTVHR</sequence>
<dbReference type="Gene3D" id="3.60.20.40">
    <property type="match status" value="1"/>
</dbReference>
<reference evidence="1" key="1">
    <citation type="submission" date="1994-09" db="EMBL/GenBank/DDBJ databases">
        <authorList>
            <person name="Robison K."/>
        </authorList>
    </citation>
    <scope>NUCLEOTIDE SEQUENCE</scope>
</reference>